<keyword evidence="4 6" id="KW-1133">Transmembrane helix</keyword>
<name>A0A9P4X897_9HYPO</name>
<feature type="transmembrane region" description="Helical" evidence="6">
    <location>
        <begin position="359"/>
        <end position="380"/>
    </location>
</feature>
<keyword evidence="5 6" id="KW-0472">Membrane</keyword>
<dbReference type="PROSITE" id="PS50850">
    <property type="entry name" value="MFS"/>
    <property type="match status" value="1"/>
</dbReference>
<keyword evidence="2" id="KW-0813">Transport</keyword>
<evidence type="ECO:0000256" key="4">
    <source>
        <dbReference type="ARBA" id="ARBA00022989"/>
    </source>
</evidence>
<evidence type="ECO:0000256" key="6">
    <source>
        <dbReference type="SAM" id="Phobius"/>
    </source>
</evidence>
<dbReference type="InterPro" id="IPR020846">
    <property type="entry name" value="MFS_dom"/>
</dbReference>
<dbReference type="Proteomes" id="UP000801864">
    <property type="component" value="Unassembled WGS sequence"/>
</dbReference>
<keyword evidence="3 6" id="KW-0812">Transmembrane</keyword>
<feature type="transmembrane region" description="Helical" evidence="6">
    <location>
        <begin position="222"/>
        <end position="244"/>
    </location>
</feature>
<feature type="transmembrane region" description="Helical" evidence="6">
    <location>
        <begin position="189"/>
        <end position="210"/>
    </location>
</feature>
<comment type="subcellular location">
    <subcellularLocation>
        <location evidence="1">Membrane</location>
        <topology evidence="1">Multi-pass membrane protein</topology>
    </subcellularLocation>
</comment>
<feature type="transmembrane region" description="Helical" evidence="6">
    <location>
        <begin position="130"/>
        <end position="151"/>
    </location>
</feature>
<gene>
    <name evidence="8" type="ORF">CFAM422_010157</name>
</gene>
<protein>
    <recommendedName>
        <fullName evidence="7">Major facilitator superfamily (MFS) profile domain-containing protein</fullName>
    </recommendedName>
</protein>
<evidence type="ECO:0000256" key="5">
    <source>
        <dbReference type="ARBA" id="ARBA00023136"/>
    </source>
</evidence>
<feature type="transmembrane region" description="Helical" evidence="6">
    <location>
        <begin position="100"/>
        <end position="118"/>
    </location>
</feature>
<comment type="caution">
    <text evidence="8">The sequence shown here is derived from an EMBL/GenBank/DDBJ whole genome shotgun (WGS) entry which is preliminary data.</text>
</comment>
<proteinExistence type="predicted"/>
<dbReference type="PANTHER" id="PTHR43791:SF3">
    <property type="entry name" value="MAJOR FACILITATOR SUPERFAMILY (MFS) PROFILE DOMAIN-CONTAINING PROTEIN"/>
    <property type="match status" value="1"/>
</dbReference>
<dbReference type="AlphaFoldDB" id="A0A9P4X897"/>
<dbReference type="PANTHER" id="PTHR43791">
    <property type="entry name" value="PERMEASE-RELATED"/>
    <property type="match status" value="1"/>
</dbReference>
<dbReference type="Gene3D" id="1.20.1250.20">
    <property type="entry name" value="MFS general substrate transporter like domains"/>
    <property type="match status" value="2"/>
</dbReference>
<evidence type="ECO:0000256" key="3">
    <source>
        <dbReference type="ARBA" id="ARBA00022692"/>
    </source>
</evidence>
<keyword evidence="9" id="KW-1185">Reference proteome</keyword>
<evidence type="ECO:0000313" key="9">
    <source>
        <dbReference type="Proteomes" id="UP000801864"/>
    </source>
</evidence>
<evidence type="ECO:0000256" key="1">
    <source>
        <dbReference type="ARBA" id="ARBA00004141"/>
    </source>
</evidence>
<accession>A0A9P4X897</accession>
<dbReference type="Pfam" id="PF07690">
    <property type="entry name" value="MFS_1"/>
    <property type="match status" value="1"/>
</dbReference>
<feature type="transmembrane region" description="Helical" evidence="6">
    <location>
        <begin position="418"/>
        <end position="443"/>
    </location>
</feature>
<dbReference type="GO" id="GO:0022857">
    <property type="term" value="F:transmembrane transporter activity"/>
    <property type="evidence" value="ECO:0007669"/>
    <property type="project" value="InterPro"/>
</dbReference>
<dbReference type="FunFam" id="1.20.1250.20:FF:000018">
    <property type="entry name" value="MFS transporter permease"/>
    <property type="match status" value="1"/>
</dbReference>
<dbReference type="SUPFAM" id="SSF103473">
    <property type="entry name" value="MFS general substrate transporter"/>
    <property type="match status" value="1"/>
</dbReference>
<dbReference type="InterPro" id="IPR011701">
    <property type="entry name" value="MFS"/>
</dbReference>
<feature type="transmembrane region" description="Helical" evidence="6">
    <location>
        <begin position="331"/>
        <end position="352"/>
    </location>
</feature>
<dbReference type="EMBL" id="QLNT01000019">
    <property type="protein sequence ID" value="KAF3063276.1"/>
    <property type="molecule type" value="Genomic_DNA"/>
</dbReference>
<evidence type="ECO:0000256" key="2">
    <source>
        <dbReference type="ARBA" id="ARBA00022448"/>
    </source>
</evidence>
<sequence>MSGNTNTYQSKDTMDFSMGESCKYEDAAHVEMAGSKLDGGRPSVSIDTEMEKQLVKKIDMRLLPILSLLYTMCLIDRTNIGATRISGINEQLDLNVGERASIALLVFYIGYVFVELPSNIIIRRVGPANWLAFLGLAWGLATLGIGFSHHWVTLTVLRVILGVFEGGLFPGCVYLLSSWYKAGELQKRIASFFLTASFLSSFSNILAYGLVHISHDTFISGWRWIFIVEGAMTSALGLLAWFIVIDFPRSKTNKFLTLEETNMVEARLLLERGEDEGEKVNLKIILETVKDRKVWLLAFIYQTGSTGIYAFLFFLPIILQNSLGFSQSQSFLLSTPPAAFGVIVAFLSSWAADKARVRGPFAFGSAVVGLTGLCMIGFLNHPYPRYVGAFLGQAASNTLVVTGLAWGQNNVRGDAKRAVTTAIQVTLSAIGAVLVPITSWILWSSNKKADARMEMIEGVDWFRHTL</sequence>
<feature type="domain" description="Major facilitator superfamily (MFS) profile" evidence="7">
    <location>
        <begin position="62"/>
        <end position="466"/>
    </location>
</feature>
<feature type="transmembrane region" description="Helical" evidence="6">
    <location>
        <begin position="157"/>
        <end position="177"/>
    </location>
</feature>
<evidence type="ECO:0000313" key="8">
    <source>
        <dbReference type="EMBL" id="KAF3063276.1"/>
    </source>
</evidence>
<dbReference type="InterPro" id="IPR036259">
    <property type="entry name" value="MFS_trans_sf"/>
</dbReference>
<feature type="transmembrane region" description="Helical" evidence="6">
    <location>
        <begin position="62"/>
        <end position="80"/>
    </location>
</feature>
<feature type="transmembrane region" description="Helical" evidence="6">
    <location>
        <begin position="294"/>
        <end position="319"/>
    </location>
</feature>
<evidence type="ECO:0000259" key="7">
    <source>
        <dbReference type="PROSITE" id="PS50850"/>
    </source>
</evidence>
<organism evidence="8 9">
    <name type="scientific">Trichoderma lentiforme</name>
    <dbReference type="NCBI Taxonomy" id="1567552"/>
    <lineage>
        <taxon>Eukaryota</taxon>
        <taxon>Fungi</taxon>
        <taxon>Dikarya</taxon>
        <taxon>Ascomycota</taxon>
        <taxon>Pezizomycotina</taxon>
        <taxon>Sordariomycetes</taxon>
        <taxon>Hypocreomycetidae</taxon>
        <taxon>Hypocreales</taxon>
        <taxon>Hypocreaceae</taxon>
        <taxon>Trichoderma</taxon>
    </lineage>
</organism>
<reference evidence="8 9" key="1">
    <citation type="submission" date="2018-06" db="EMBL/GenBank/DDBJ databases">
        <title>Genome analysis of cellulolytic fungus Trichoderma lentiforme CFAM-422.</title>
        <authorList>
            <person name="Steindorff A.S."/>
            <person name="Formighieri E.F."/>
            <person name="Midorikawa G.E.O."/>
            <person name="Tamietti M.S."/>
            <person name="Ramos E.Z."/>
            <person name="Silva A.S."/>
            <person name="Bon E.P.S."/>
            <person name="Mendes T.D."/>
            <person name="Damaso M.C.T."/>
            <person name="Favaro L.C.L."/>
        </authorList>
    </citation>
    <scope>NUCLEOTIDE SEQUENCE [LARGE SCALE GENOMIC DNA]</scope>
    <source>
        <strain evidence="8 9">CFAM-422</strain>
    </source>
</reference>
<dbReference type="GO" id="GO:0016020">
    <property type="term" value="C:membrane"/>
    <property type="evidence" value="ECO:0007669"/>
    <property type="project" value="UniProtKB-SubCell"/>
</dbReference>